<keyword evidence="3" id="KW-0902">Two-component regulatory system</keyword>
<feature type="modified residue" description="4-aspartylphosphate" evidence="7">
    <location>
        <position position="54"/>
    </location>
</feature>
<dbReference type="InterPro" id="IPR018062">
    <property type="entry name" value="HTH_AraC-typ_CS"/>
</dbReference>
<evidence type="ECO:0000256" key="5">
    <source>
        <dbReference type="ARBA" id="ARBA00023125"/>
    </source>
</evidence>
<keyword evidence="2 7" id="KW-0597">Phosphoprotein</keyword>
<reference evidence="10" key="1">
    <citation type="submission" date="2021-06" db="EMBL/GenBank/DDBJ databases">
        <authorList>
            <person name="Criscuolo A."/>
        </authorList>
    </citation>
    <scope>NUCLEOTIDE SEQUENCE</scope>
    <source>
        <strain evidence="10">CIP111600</strain>
    </source>
</reference>
<proteinExistence type="predicted"/>
<keyword evidence="4" id="KW-0805">Transcription regulation</keyword>
<keyword evidence="11" id="KW-1185">Reference proteome</keyword>
<comment type="caution">
    <text evidence="10">The sequence shown here is derived from an EMBL/GenBank/DDBJ whole genome shotgun (WGS) entry which is preliminary data.</text>
</comment>
<dbReference type="InterPro" id="IPR051552">
    <property type="entry name" value="HptR"/>
</dbReference>
<dbReference type="PROSITE" id="PS50110">
    <property type="entry name" value="RESPONSE_REGULATORY"/>
    <property type="match status" value="1"/>
</dbReference>
<dbReference type="Proteomes" id="UP000693672">
    <property type="component" value="Unassembled WGS sequence"/>
</dbReference>
<dbReference type="RefSeq" id="WP_218094521.1">
    <property type="nucleotide sequence ID" value="NZ_CAJVAS010000029.1"/>
</dbReference>
<dbReference type="EMBL" id="CAJVAS010000029">
    <property type="protein sequence ID" value="CAG7644781.1"/>
    <property type="molecule type" value="Genomic_DNA"/>
</dbReference>
<feature type="domain" description="HTH araC/xylS-type" evidence="8">
    <location>
        <begin position="420"/>
        <end position="518"/>
    </location>
</feature>
<dbReference type="SMART" id="SM00342">
    <property type="entry name" value="HTH_ARAC"/>
    <property type="match status" value="1"/>
</dbReference>
<dbReference type="CDD" id="cd17536">
    <property type="entry name" value="REC_YesN-like"/>
    <property type="match status" value="1"/>
</dbReference>
<evidence type="ECO:0000313" key="11">
    <source>
        <dbReference type="Proteomes" id="UP000693672"/>
    </source>
</evidence>
<keyword evidence="6" id="KW-0804">Transcription</keyword>
<feature type="domain" description="Response regulatory" evidence="9">
    <location>
        <begin position="2"/>
        <end position="119"/>
    </location>
</feature>
<evidence type="ECO:0000256" key="2">
    <source>
        <dbReference type="ARBA" id="ARBA00022553"/>
    </source>
</evidence>
<evidence type="ECO:0000256" key="6">
    <source>
        <dbReference type="ARBA" id="ARBA00023163"/>
    </source>
</evidence>
<dbReference type="PROSITE" id="PS00041">
    <property type="entry name" value="HTH_ARAC_FAMILY_1"/>
    <property type="match status" value="1"/>
</dbReference>
<dbReference type="PANTHER" id="PTHR42713">
    <property type="entry name" value="HISTIDINE KINASE-RELATED"/>
    <property type="match status" value="1"/>
</dbReference>
<evidence type="ECO:0000256" key="1">
    <source>
        <dbReference type="ARBA" id="ARBA00022490"/>
    </source>
</evidence>
<dbReference type="Pfam" id="PF12833">
    <property type="entry name" value="HTH_18"/>
    <property type="match status" value="1"/>
</dbReference>
<dbReference type="InterPro" id="IPR018060">
    <property type="entry name" value="HTH_AraC"/>
</dbReference>
<dbReference type="Pfam" id="PF00072">
    <property type="entry name" value="Response_reg"/>
    <property type="match status" value="1"/>
</dbReference>
<dbReference type="GO" id="GO:0000160">
    <property type="term" value="P:phosphorelay signal transduction system"/>
    <property type="evidence" value="ECO:0007669"/>
    <property type="project" value="UniProtKB-KW"/>
</dbReference>
<sequence length="526" mass="59575">MRIMIVDDEVIIRTGLAQVIQWEALGLELLEPAASAEEALERMPRERPNIVLTDIRMTGKTGLQLAEEAKQIVPEAEIIILSGYDDFEYMQQAIRQEVSDYLLKTSRPEDIIKTVMRAKRRIEERWAVHSRDVFKNKEARNRLFERWVIAGDTAGMDQELPKGILSRLFAERERAVDDRLQILLVAAEGWDDTAAPGSLLLFAVENMLGDLLPHSETLVQDKRIVVAIRCKSGIGCDLRHVRAVTDKIERMLKCRLFVAAGLPVEKPEQLHESYTAADYAFGYRALLSEDRVEYMAVLQRKGGKTVCTHEEELELSSILLDHDAIALKDWVNRYIQVQLDDPHMTLESLEASVRSVAVSAHRWLERVMSATGRGGTLEEKPAPLQWERGTAPRDALFQHLYAVMKLYHHRYADGKATHAQKAMAYIEEHLGGDVGLAQAARHVHVHPSHLSEVFKKETGMTFGDYVTRQRMRRAMEILSVSPAKVSEVAAEVGYEDVKYFGQIFKKYTGKTPSEYREKAGSPTTGE</sequence>
<evidence type="ECO:0000256" key="4">
    <source>
        <dbReference type="ARBA" id="ARBA00023015"/>
    </source>
</evidence>
<dbReference type="PROSITE" id="PS01124">
    <property type="entry name" value="HTH_ARAC_FAMILY_2"/>
    <property type="match status" value="1"/>
</dbReference>
<evidence type="ECO:0000259" key="8">
    <source>
        <dbReference type="PROSITE" id="PS01124"/>
    </source>
</evidence>
<keyword evidence="5" id="KW-0238">DNA-binding</keyword>
<dbReference type="SMART" id="SM00448">
    <property type="entry name" value="REC"/>
    <property type="match status" value="1"/>
</dbReference>
<evidence type="ECO:0000259" key="9">
    <source>
        <dbReference type="PROSITE" id="PS50110"/>
    </source>
</evidence>
<evidence type="ECO:0000256" key="7">
    <source>
        <dbReference type="PROSITE-ProRule" id="PRU00169"/>
    </source>
</evidence>
<accession>A0A916K876</accession>
<organism evidence="10 11">
    <name type="scientific">Paenibacillus solanacearum</name>
    <dbReference type="NCBI Taxonomy" id="2048548"/>
    <lineage>
        <taxon>Bacteria</taxon>
        <taxon>Bacillati</taxon>
        <taxon>Bacillota</taxon>
        <taxon>Bacilli</taxon>
        <taxon>Bacillales</taxon>
        <taxon>Paenibacillaceae</taxon>
        <taxon>Paenibacillus</taxon>
    </lineage>
</organism>
<keyword evidence="1" id="KW-0963">Cytoplasm</keyword>
<gene>
    <name evidence="10" type="primary">rhaR_69</name>
    <name evidence="10" type="ORF">PAESOLCIP111_04806</name>
</gene>
<evidence type="ECO:0000256" key="3">
    <source>
        <dbReference type="ARBA" id="ARBA00023012"/>
    </source>
</evidence>
<dbReference type="AlphaFoldDB" id="A0A916K876"/>
<evidence type="ECO:0000313" key="10">
    <source>
        <dbReference type="EMBL" id="CAG7644781.1"/>
    </source>
</evidence>
<dbReference type="InterPro" id="IPR001789">
    <property type="entry name" value="Sig_transdc_resp-reg_receiver"/>
</dbReference>
<dbReference type="GO" id="GO:0003700">
    <property type="term" value="F:DNA-binding transcription factor activity"/>
    <property type="evidence" value="ECO:0007669"/>
    <property type="project" value="InterPro"/>
</dbReference>
<dbReference type="PANTHER" id="PTHR42713:SF3">
    <property type="entry name" value="TRANSCRIPTIONAL REGULATORY PROTEIN HPTR"/>
    <property type="match status" value="1"/>
</dbReference>
<name>A0A916K876_9BACL</name>
<dbReference type="GO" id="GO:0043565">
    <property type="term" value="F:sequence-specific DNA binding"/>
    <property type="evidence" value="ECO:0007669"/>
    <property type="project" value="InterPro"/>
</dbReference>
<protein>
    <submittedName>
        <fullName evidence="10">HTH-type transcriptional activator RhaR</fullName>
    </submittedName>
</protein>